<organism evidence="1 2">
    <name type="scientific">Kouleothrix aurantiaca</name>
    <dbReference type="NCBI Taxonomy" id="186479"/>
    <lineage>
        <taxon>Bacteria</taxon>
        <taxon>Bacillati</taxon>
        <taxon>Chloroflexota</taxon>
        <taxon>Chloroflexia</taxon>
        <taxon>Chloroflexales</taxon>
        <taxon>Roseiflexineae</taxon>
        <taxon>Roseiflexaceae</taxon>
        <taxon>Kouleothrix</taxon>
    </lineage>
</organism>
<dbReference type="GO" id="GO:0032259">
    <property type="term" value="P:methylation"/>
    <property type="evidence" value="ECO:0007669"/>
    <property type="project" value="UniProtKB-KW"/>
</dbReference>
<dbReference type="AlphaFoldDB" id="A0A0P9CWA8"/>
<sequence>GERKKRGQGDATPFTLDPADLGNLGYRDFLAELRAIFGAALAHLRPRGYLVMFTKDMQPTREHHNMLHADIVAELLQLPDLTFRGYRIWHDQSQNLYPFGYPYAFVANQVHQFILIFRKEQAA</sequence>
<accession>A0A0P9CWA8</accession>
<dbReference type="PATRIC" id="fig|186479.3.peg.1883"/>
<name>A0A0P9CWA8_9CHLR</name>
<keyword evidence="1" id="KW-0489">Methyltransferase</keyword>
<dbReference type="EMBL" id="LJCR01001463">
    <property type="protein sequence ID" value="KPV50314.1"/>
    <property type="molecule type" value="Genomic_DNA"/>
</dbReference>
<dbReference type="Gene3D" id="3.40.50.150">
    <property type="entry name" value="Vaccinia Virus protein VP39"/>
    <property type="match status" value="1"/>
</dbReference>
<proteinExistence type="predicted"/>
<dbReference type="GO" id="GO:0008168">
    <property type="term" value="F:methyltransferase activity"/>
    <property type="evidence" value="ECO:0007669"/>
    <property type="project" value="UniProtKB-KW"/>
</dbReference>
<dbReference type="InterPro" id="IPR029063">
    <property type="entry name" value="SAM-dependent_MTases_sf"/>
</dbReference>
<dbReference type="SUPFAM" id="SSF53335">
    <property type="entry name" value="S-adenosyl-L-methionine-dependent methyltransferases"/>
    <property type="match status" value="1"/>
</dbReference>
<reference evidence="1 2" key="1">
    <citation type="submission" date="2015-09" db="EMBL/GenBank/DDBJ databases">
        <title>Draft genome sequence of Kouleothrix aurantiaca JCM 19913.</title>
        <authorList>
            <person name="Hemp J."/>
        </authorList>
    </citation>
    <scope>NUCLEOTIDE SEQUENCE [LARGE SCALE GENOMIC DNA]</scope>
    <source>
        <strain evidence="1 2">COM-B</strain>
    </source>
</reference>
<keyword evidence="2" id="KW-1185">Reference proteome</keyword>
<feature type="non-terminal residue" evidence="1">
    <location>
        <position position="1"/>
    </location>
</feature>
<comment type="caution">
    <text evidence="1">The sequence shown here is derived from an EMBL/GenBank/DDBJ whole genome shotgun (WGS) entry which is preliminary data.</text>
</comment>
<keyword evidence="1" id="KW-0808">Transferase</keyword>
<dbReference type="Proteomes" id="UP000050509">
    <property type="component" value="Unassembled WGS sequence"/>
</dbReference>
<gene>
    <name evidence="1" type="ORF">SE17_27670</name>
</gene>
<evidence type="ECO:0000313" key="1">
    <source>
        <dbReference type="EMBL" id="KPV50314.1"/>
    </source>
</evidence>
<protein>
    <submittedName>
        <fullName evidence="1">DNA methylase</fullName>
    </submittedName>
</protein>
<evidence type="ECO:0000313" key="2">
    <source>
        <dbReference type="Proteomes" id="UP000050509"/>
    </source>
</evidence>